<evidence type="ECO:0000256" key="1">
    <source>
        <dbReference type="SAM" id="Phobius"/>
    </source>
</evidence>
<protein>
    <submittedName>
        <fullName evidence="2">LPS export ABC transporter periplasmic protein LptC</fullName>
    </submittedName>
</protein>
<gene>
    <name evidence="2" type="primary">lptC</name>
    <name evidence="2" type="ORF">KY465_09905</name>
</gene>
<name>A0ABS6WPM7_9HYPH</name>
<feature type="transmembrane region" description="Helical" evidence="1">
    <location>
        <begin position="37"/>
        <end position="57"/>
    </location>
</feature>
<dbReference type="EMBL" id="JAHWQX010000002">
    <property type="protein sequence ID" value="MBW3097593.1"/>
    <property type="molecule type" value="Genomic_DNA"/>
</dbReference>
<keyword evidence="3" id="KW-1185">Reference proteome</keyword>
<keyword evidence="1" id="KW-0812">Transmembrane</keyword>
<evidence type="ECO:0000313" key="3">
    <source>
        <dbReference type="Proteomes" id="UP001430804"/>
    </source>
</evidence>
<sequence length="228" mass="24699">MSTGVHAAAAVAGASERSDRQYRKALRHSRTVGRLKILLPMLSALLIAGFFAVSWLANQVPDGVTVTATAIEDGKLVMYRPTLTGENGRNQAYELRAARAVQDLTTPDIFALQEIVARVPIADDQFASLTAQSGTVDREAETLRFDQPFRVETDDGMTADLQAAVIDIAAGEVASDGPVEIRTSQVRVDAESMRLLDKGGTIIFEHKVRMTIDPKALDRGSEKDTTTK</sequence>
<comment type="caution">
    <text evidence="2">The sequence shown here is derived from an EMBL/GenBank/DDBJ whole genome shotgun (WGS) entry which is preliminary data.</text>
</comment>
<dbReference type="Proteomes" id="UP001430804">
    <property type="component" value="Unassembled WGS sequence"/>
</dbReference>
<dbReference type="InterPro" id="IPR010664">
    <property type="entry name" value="LipoPS_assembly_LptC-rel"/>
</dbReference>
<keyword evidence="1" id="KW-1133">Transmembrane helix</keyword>
<dbReference type="RefSeq" id="WP_219201489.1">
    <property type="nucleotide sequence ID" value="NZ_JAHWQX010000002.1"/>
</dbReference>
<evidence type="ECO:0000313" key="2">
    <source>
        <dbReference type="EMBL" id="MBW3097593.1"/>
    </source>
</evidence>
<organism evidence="2 3">
    <name type="scientific">Pseudohoeflea coraliihabitans</name>
    <dbReference type="NCBI Taxonomy" id="2860393"/>
    <lineage>
        <taxon>Bacteria</taxon>
        <taxon>Pseudomonadati</taxon>
        <taxon>Pseudomonadota</taxon>
        <taxon>Alphaproteobacteria</taxon>
        <taxon>Hyphomicrobiales</taxon>
        <taxon>Rhizobiaceae</taxon>
        <taxon>Pseudohoeflea</taxon>
    </lineage>
</organism>
<reference evidence="2" key="1">
    <citation type="submission" date="2021-07" db="EMBL/GenBank/DDBJ databases">
        <title>Pseudohoeflea marina sp. nov. a polyhydroxyalcanoate-producing bacterium.</title>
        <authorList>
            <person name="Zheng W."/>
            <person name="Yu S."/>
            <person name="Huang Y."/>
        </authorList>
    </citation>
    <scope>NUCLEOTIDE SEQUENCE</scope>
    <source>
        <strain evidence="2">DP4N28-3</strain>
    </source>
</reference>
<accession>A0ABS6WPM7</accession>
<proteinExistence type="predicted"/>
<dbReference type="Pfam" id="PF06835">
    <property type="entry name" value="LptC"/>
    <property type="match status" value="1"/>
</dbReference>
<keyword evidence="1" id="KW-0472">Membrane</keyword>